<keyword evidence="3" id="KW-0597">Phosphoprotein</keyword>
<dbReference type="EC" id="2.7.13.3" evidence="2"/>
<dbReference type="OrthoDB" id="5389501at2"/>
<dbReference type="SMART" id="SM00388">
    <property type="entry name" value="HisKA"/>
    <property type="match status" value="1"/>
</dbReference>
<dbReference type="Gene3D" id="3.30.565.10">
    <property type="entry name" value="Histidine kinase-like ATPase, C-terminal domain"/>
    <property type="match status" value="1"/>
</dbReference>
<dbReference type="Gene3D" id="1.10.287.130">
    <property type="match status" value="1"/>
</dbReference>
<dbReference type="SUPFAM" id="SSF47384">
    <property type="entry name" value="Homodimeric domain of signal transducing histidine kinase"/>
    <property type="match status" value="1"/>
</dbReference>
<evidence type="ECO:0000256" key="4">
    <source>
        <dbReference type="ARBA" id="ARBA00022679"/>
    </source>
</evidence>
<accession>A0A1H7FR28</accession>
<dbReference type="PANTHER" id="PTHR42878:SF15">
    <property type="entry name" value="BACTERIOPHYTOCHROME"/>
    <property type="match status" value="1"/>
</dbReference>
<evidence type="ECO:0000256" key="2">
    <source>
        <dbReference type="ARBA" id="ARBA00012438"/>
    </source>
</evidence>
<organism evidence="7 8">
    <name type="scientific">Stigmatella aurantiaca</name>
    <dbReference type="NCBI Taxonomy" id="41"/>
    <lineage>
        <taxon>Bacteria</taxon>
        <taxon>Pseudomonadati</taxon>
        <taxon>Myxococcota</taxon>
        <taxon>Myxococcia</taxon>
        <taxon>Myxococcales</taxon>
        <taxon>Cystobacterineae</taxon>
        <taxon>Archangiaceae</taxon>
        <taxon>Stigmatella</taxon>
    </lineage>
</organism>
<dbReference type="PROSITE" id="PS50109">
    <property type="entry name" value="HIS_KIN"/>
    <property type="match status" value="1"/>
</dbReference>
<dbReference type="InterPro" id="IPR003661">
    <property type="entry name" value="HisK_dim/P_dom"/>
</dbReference>
<dbReference type="InterPro" id="IPR036097">
    <property type="entry name" value="HisK_dim/P_sf"/>
</dbReference>
<dbReference type="GO" id="GO:0030295">
    <property type="term" value="F:protein kinase activator activity"/>
    <property type="evidence" value="ECO:0007669"/>
    <property type="project" value="TreeGrafter"/>
</dbReference>
<dbReference type="PANTHER" id="PTHR42878">
    <property type="entry name" value="TWO-COMPONENT HISTIDINE KINASE"/>
    <property type="match status" value="1"/>
</dbReference>
<dbReference type="CDD" id="cd00082">
    <property type="entry name" value="HisKA"/>
    <property type="match status" value="1"/>
</dbReference>
<keyword evidence="5 7" id="KW-0418">Kinase</keyword>
<dbReference type="RefSeq" id="WP_075004484.1">
    <property type="nucleotide sequence ID" value="NZ_FOAP01000001.1"/>
</dbReference>
<feature type="domain" description="Histidine kinase" evidence="6">
    <location>
        <begin position="35"/>
        <end position="246"/>
    </location>
</feature>
<dbReference type="SMART" id="SM00387">
    <property type="entry name" value="HATPase_c"/>
    <property type="match status" value="1"/>
</dbReference>
<evidence type="ECO:0000256" key="1">
    <source>
        <dbReference type="ARBA" id="ARBA00000085"/>
    </source>
</evidence>
<dbReference type="Proteomes" id="UP000182719">
    <property type="component" value="Unassembled WGS sequence"/>
</dbReference>
<dbReference type="InterPro" id="IPR004358">
    <property type="entry name" value="Sig_transdc_His_kin-like_C"/>
</dbReference>
<dbReference type="AlphaFoldDB" id="A0A1H7FR28"/>
<name>A0A1H7FR28_STIAU</name>
<proteinExistence type="predicted"/>
<dbReference type="SUPFAM" id="SSF55874">
    <property type="entry name" value="ATPase domain of HSP90 chaperone/DNA topoisomerase II/histidine kinase"/>
    <property type="match status" value="1"/>
</dbReference>
<dbReference type="InterPro" id="IPR005467">
    <property type="entry name" value="His_kinase_dom"/>
</dbReference>
<evidence type="ECO:0000259" key="6">
    <source>
        <dbReference type="PROSITE" id="PS50109"/>
    </source>
</evidence>
<gene>
    <name evidence="7" type="ORF">SAMN05444354_101182</name>
</gene>
<dbReference type="GO" id="GO:0000156">
    <property type="term" value="F:phosphorelay response regulator activity"/>
    <property type="evidence" value="ECO:0007669"/>
    <property type="project" value="TreeGrafter"/>
</dbReference>
<keyword evidence="4" id="KW-0808">Transferase</keyword>
<keyword evidence="8" id="KW-1185">Reference proteome</keyword>
<dbReference type="PRINTS" id="PR00344">
    <property type="entry name" value="BCTRLSENSOR"/>
</dbReference>
<dbReference type="InterPro" id="IPR050351">
    <property type="entry name" value="BphY/WalK/GraS-like"/>
</dbReference>
<comment type="catalytic activity">
    <reaction evidence="1">
        <text>ATP + protein L-histidine = ADP + protein N-phospho-L-histidine.</text>
        <dbReference type="EC" id="2.7.13.3"/>
    </reaction>
</comment>
<evidence type="ECO:0000256" key="3">
    <source>
        <dbReference type="ARBA" id="ARBA00022553"/>
    </source>
</evidence>
<evidence type="ECO:0000313" key="8">
    <source>
        <dbReference type="Proteomes" id="UP000182719"/>
    </source>
</evidence>
<evidence type="ECO:0000256" key="5">
    <source>
        <dbReference type="ARBA" id="ARBA00022777"/>
    </source>
</evidence>
<dbReference type="InterPro" id="IPR003594">
    <property type="entry name" value="HATPase_dom"/>
</dbReference>
<dbReference type="GO" id="GO:0007234">
    <property type="term" value="P:osmosensory signaling via phosphorelay pathway"/>
    <property type="evidence" value="ECO:0007669"/>
    <property type="project" value="TreeGrafter"/>
</dbReference>
<sequence>MDDLQKTKEELLAEVLVLRKALEKSHADLDQFVYVASHDLKAPLRGISNLSQWLEEDLGPQLGAEPRRQLELLRGRVQRMESMIDGLLDYSRAGRVRHKPERVEVSRLVHEVMEQLPAWASARLELGPGMPALTTERMALQQVFRNLLSNALRHARREELVVRVEAGDAQDFHHFRVADNGPGIAPQYHEKIWGLFQTLVARDKVEGSGMGLCVVKRLVESRGGRVWVESAEGAGATFHFTWPKPQERLT</sequence>
<dbReference type="InterPro" id="IPR036890">
    <property type="entry name" value="HATPase_C_sf"/>
</dbReference>
<dbReference type="GO" id="GO:0000155">
    <property type="term" value="F:phosphorelay sensor kinase activity"/>
    <property type="evidence" value="ECO:0007669"/>
    <property type="project" value="InterPro"/>
</dbReference>
<reference evidence="8" key="1">
    <citation type="submission" date="2016-10" db="EMBL/GenBank/DDBJ databases">
        <authorList>
            <person name="Varghese N."/>
            <person name="Submissions S."/>
        </authorList>
    </citation>
    <scope>NUCLEOTIDE SEQUENCE [LARGE SCALE GENOMIC DNA]</scope>
    <source>
        <strain evidence="8">DSM 17044</strain>
    </source>
</reference>
<evidence type="ECO:0000313" key="7">
    <source>
        <dbReference type="EMBL" id="SEK28254.1"/>
    </source>
</evidence>
<dbReference type="Pfam" id="PF02518">
    <property type="entry name" value="HATPase_c"/>
    <property type="match status" value="1"/>
</dbReference>
<dbReference type="EMBL" id="FOAP01000001">
    <property type="protein sequence ID" value="SEK28254.1"/>
    <property type="molecule type" value="Genomic_DNA"/>
</dbReference>
<protein>
    <recommendedName>
        <fullName evidence="2">histidine kinase</fullName>
        <ecNumber evidence="2">2.7.13.3</ecNumber>
    </recommendedName>
</protein>
<dbReference type="Pfam" id="PF00512">
    <property type="entry name" value="HisKA"/>
    <property type="match status" value="1"/>
</dbReference>